<dbReference type="InterPro" id="IPR007374">
    <property type="entry name" value="ASCH_domain"/>
</dbReference>
<evidence type="ECO:0000313" key="3">
    <source>
        <dbReference type="EMBL" id="KAF7489754.1"/>
    </source>
</evidence>
<dbReference type="AlphaFoldDB" id="A0A132AJW5"/>
<dbReference type="SUPFAM" id="SSF88697">
    <property type="entry name" value="PUA domain-like"/>
    <property type="match status" value="1"/>
</dbReference>
<dbReference type="GO" id="GO:0008270">
    <property type="term" value="F:zinc ion binding"/>
    <property type="evidence" value="ECO:0007669"/>
    <property type="project" value="InterPro"/>
</dbReference>
<proteinExistence type="predicted"/>
<evidence type="ECO:0000259" key="2">
    <source>
        <dbReference type="Pfam" id="PF06221"/>
    </source>
</evidence>
<evidence type="ECO:0000313" key="6">
    <source>
        <dbReference type="Proteomes" id="UP000070412"/>
    </source>
</evidence>
<accession>A0A132AJW5</accession>
<dbReference type="Pfam" id="PF06221">
    <property type="entry name" value="zf-C2HC5"/>
    <property type="match status" value="1"/>
</dbReference>
<dbReference type="EMBL" id="WVUK01000064">
    <property type="protein sequence ID" value="KAF7489754.1"/>
    <property type="molecule type" value="Genomic_DNA"/>
</dbReference>
<gene>
    <name evidence="4" type="ORF">QR98_0098440</name>
    <name evidence="3" type="ORF">SSS_4367</name>
</gene>
<dbReference type="PANTHER" id="PTHR12963:SF4">
    <property type="entry name" value="ACTIVATING SIGNAL COINTEGRATOR 1"/>
    <property type="match status" value="1"/>
</dbReference>
<evidence type="ECO:0000259" key="1">
    <source>
        <dbReference type="Pfam" id="PF04266"/>
    </source>
</evidence>
<sequence>MARKKSSKNIDQRDENEEQQLKHRQPCYCEASEHDLVNNCLVCGRIVCLQEGPGPCFTCGTYVFNQSDRELLQSGSNQAQKMIEELLDNNFKLDFNGLGISERQVESLSEIAASISSDPNLQKAIEQKNKLLEFDRKSVARTKVFDDQVDYFTLQRQNFVSEETRQAINEKIDYLRENKFKITDKLTIDLENLTVKDYAEPVIKNIDEEHEILEEMSAIKTDYEIKSSNRILKEELQKNLPEPIYIPPINPKVDSNQQTPRNLAEKYLMRDNSRIQDGEMDKIDDKGMCLAVQQPYASLIVHGIKRFEARNWFSSFKGRLWIYAAQKKPSDKEVMEIVNFYSMLNGQEKFPRHYPCGTIVGCVIVDECLANEIYRDKYPECELDSPYVFVLDNPIPFSRPLPISKGGGEKIYKLDANVHKACKRLLGF</sequence>
<evidence type="ECO:0000313" key="4">
    <source>
        <dbReference type="EMBL" id="KPM11274.1"/>
    </source>
</evidence>
<dbReference type="EMBL" id="JXLN01016831">
    <property type="protein sequence ID" value="KPM11274.1"/>
    <property type="molecule type" value="Genomic_DNA"/>
</dbReference>
<dbReference type="EnsemblMetazoa" id="SSS_4367s_mrna">
    <property type="protein sequence ID" value="KAF7489754.1"/>
    <property type="gene ID" value="SSS_4367"/>
</dbReference>
<reference evidence="4 7" key="1">
    <citation type="journal article" date="2015" name="Parasit. Vectors">
        <title>Draft genome of the scabies mite.</title>
        <authorList>
            <person name="Rider S.D.Jr."/>
            <person name="Morgan M.S."/>
            <person name="Arlian L.G."/>
        </authorList>
    </citation>
    <scope>NUCLEOTIDE SEQUENCE [LARGE SCALE GENOMIC DNA]</scope>
    <source>
        <strain evidence="4">Arlian Lab</strain>
    </source>
</reference>
<dbReference type="VEuPathDB" id="VectorBase:SSCA004250"/>
<reference evidence="5" key="4">
    <citation type="submission" date="2022-06" db="UniProtKB">
        <authorList>
            <consortium name="EnsemblMetazoa"/>
        </authorList>
    </citation>
    <scope>IDENTIFICATION</scope>
</reference>
<dbReference type="CDD" id="cd06554">
    <property type="entry name" value="ASCH_ASC-1_like"/>
    <property type="match status" value="1"/>
</dbReference>
<evidence type="ECO:0000313" key="7">
    <source>
        <dbReference type="Proteomes" id="UP000616769"/>
    </source>
</evidence>
<dbReference type="InterPro" id="IPR039128">
    <property type="entry name" value="TRIP4-like"/>
</dbReference>
<dbReference type="Proteomes" id="UP000616769">
    <property type="component" value="Unassembled WGS sequence"/>
</dbReference>
<dbReference type="PANTHER" id="PTHR12963">
    <property type="entry name" value="THYROID RECEPTOR INTERACTING PROTEIN RELATED"/>
    <property type="match status" value="1"/>
</dbReference>
<keyword evidence="6" id="KW-1185">Reference proteome</keyword>
<evidence type="ECO:0000313" key="5">
    <source>
        <dbReference type="EnsemblMetazoa" id="KAF7489754.1"/>
    </source>
</evidence>
<name>A0A132AJW5_SARSC</name>
<organism evidence="4 7">
    <name type="scientific">Sarcoptes scabiei</name>
    <name type="common">Itch mite</name>
    <name type="synonym">Acarus scabiei</name>
    <dbReference type="NCBI Taxonomy" id="52283"/>
    <lineage>
        <taxon>Eukaryota</taxon>
        <taxon>Metazoa</taxon>
        <taxon>Ecdysozoa</taxon>
        <taxon>Arthropoda</taxon>
        <taxon>Chelicerata</taxon>
        <taxon>Arachnida</taxon>
        <taxon>Acari</taxon>
        <taxon>Acariformes</taxon>
        <taxon>Sarcoptiformes</taxon>
        <taxon>Astigmata</taxon>
        <taxon>Psoroptidia</taxon>
        <taxon>Sarcoptoidea</taxon>
        <taxon>Sarcoptidae</taxon>
        <taxon>Sarcoptinae</taxon>
        <taxon>Sarcoptes</taxon>
    </lineage>
</organism>
<dbReference type="GO" id="GO:0180022">
    <property type="term" value="C:RQC-trigger complex"/>
    <property type="evidence" value="ECO:0007669"/>
    <property type="project" value="InterPro"/>
</dbReference>
<dbReference type="GO" id="GO:0072344">
    <property type="term" value="P:rescue of stalled ribosome"/>
    <property type="evidence" value="ECO:0007669"/>
    <property type="project" value="InterPro"/>
</dbReference>
<dbReference type="Gene3D" id="2.30.130.30">
    <property type="entry name" value="Hypothetical protein"/>
    <property type="match status" value="1"/>
</dbReference>
<dbReference type="GO" id="GO:0005634">
    <property type="term" value="C:nucleus"/>
    <property type="evidence" value="ECO:0007669"/>
    <property type="project" value="InterPro"/>
</dbReference>
<dbReference type="InterPro" id="IPR009349">
    <property type="entry name" value="TRIP4/RQT4_C2HC5_Znf"/>
</dbReference>
<reference evidence="6" key="2">
    <citation type="journal article" date="2020" name="PLoS Negl. Trop. Dis.">
        <title>High-quality nuclear genome for Sarcoptes scabiei-A critical resource for a neglected parasite.</title>
        <authorList>
            <person name="Korhonen P.K."/>
            <person name="Gasser R.B."/>
            <person name="Ma G."/>
            <person name="Wang T."/>
            <person name="Stroehlein A.J."/>
            <person name="Young N.D."/>
            <person name="Ang C.S."/>
            <person name="Fernando D.D."/>
            <person name="Lu H.C."/>
            <person name="Taylor S."/>
            <person name="Reynolds S.L."/>
            <person name="Mofiz E."/>
            <person name="Najaraj S.H."/>
            <person name="Gowda H."/>
            <person name="Madugundu A."/>
            <person name="Renuse S."/>
            <person name="Holt D."/>
            <person name="Pandey A."/>
            <person name="Papenfuss A.T."/>
            <person name="Fischer K."/>
        </authorList>
    </citation>
    <scope>NUCLEOTIDE SEQUENCE [LARGE SCALE GENOMIC DNA]</scope>
</reference>
<dbReference type="InterPro" id="IPR015947">
    <property type="entry name" value="PUA-like_sf"/>
</dbReference>
<dbReference type="OrthoDB" id="338816at2759"/>
<reference evidence="3" key="3">
    <citation type="submission" date="2020-01" db="EMBL/GenBank/DDBJ databases">
        <authorList>
            <person name="Korhonen P.K.K."/>
            <person name="Guangxu M.G."/>
            <person name="Wang T.W."/>
            <person name="Stroehlein A.J.S."/>
            <person name="Young N.D."/>
            <person name="Ang C.-S.A."/>
            <person name="Fernando D.W.F."/>
            <person name="Lu H.L."/>
            <person name="Taylor S.T."/>
            <person name="Ehtesham M.E.M."/>
            <person name="Najaraj S.H.N."/>
            <person name="Harsha G.H.G."/>
            <person name="Madugundu A.M."/>
            <person name="Renuse S.R."/>
            <person name="Holt D.H."/>
            <person name="Pandey A.P."/>
            <person name="Papenfuss A.P."/>
            <person name="Gasser R.B.G."/>
            <person name="Fischer K.F."/>
        </authorList>
    </citation>
    <scope>NUCLEOTIDE SEQUENCE</scope>
    <source>
        <strain evidence="3">SSS_KF_BRIS2020</strain>
    </source>
</reference>
<feature type="domain" description="TRIP4/RQT4 C2HC5-type zinc finger" evidence="2">
    <location>
        <begin position="25"/>
        <end position="70"/>
    </location>
</feature>
<feature type="domain" description="ASCH" evidence="1">
    <location>
        <begin position="290"/>
        <end position="368"/>
    </location>
</feature>
<protein>
    <submittedName>
        <fullName evidence="3 4">Activating signal cointegrator 1</fullName>
    </submittedName>
</protein>
<dbReference type="Proteomes" id="UP000070412">
    <property type="component" value="Unassembled WGS sequence"/>
</dbReference>
<dbReference type="Pfam" id="PF04266">
    <property type="entry name" value="ASCH"/>
    <property type="match status" value="1"/>
</dbReference>